<protein>
    <recommendedName>
        <fullName evidence="4">Molybdopterin synthase catalytic subunit</fullName>
        <ecNumber evidence="3">2.8.1.12</ecNumber>
    </recommendedName>
    <alternativeName>
        <fullName evidence="10">MPT synthase subunit 2</fullName>
    </alternativeName>
    <alternativeName>
        <fullName evidence="8">Molybdenum cofactor biosynthesis protein E</fullName>
    </alternativeName>
    <alternativeName>
        <fullName evidence="9">Molybdopterin-converting factor large subunit</fullName>
    </alternativeName>
    <alternativeName>
        <fullName evidence="11">Molybdopterin-converting factor subunit 2</fullName>
    </alternativeName>
</protein>
<dbReference type="InterPro" id="IPR036563">
    <property type="entry name" value="MoaE_sf"/>
</dbReference>
<keyword evidence="14" id="KW-1185">Reference proteome</keyword>
<comment type="subunit">
    <text evidence="7">Heterotetramer of 2 MoaD subunits and 2 MoaE subunits. Also stable as homodimer. The enzyme changes between these two forms during catalysis.</text>
</comment>
<gene>
    <name evidence="13" type="ORF">DL346_19245</name>
</gene>
<accession>A0A328U221</accession>
<evidence type="ECO:0000256" key="5">
    <source>
        <dbReference type="ARBA" id="ARBA00022679"/>
    </source>
</evidence>
<organism evidence="13 14">
    <name type="scientific">Paenibacillus montanisoli</name>
    <dbReference type="NCBI Taxonomy" id="2081970"/>
    <lineage>
        <taxon>Bacteria</taxon>
        <taxon>Bacillati</taxon>
        <taxon>Bacillota</taxon>
        <taxon>Bacilli</taxon>
        <taxon>Bacillales</taxon>
        <taxon>Paenibacillaceae</taxon>
        <taxon>Paenibacillus</taxon>
    </lineage>
</organism>
<evidence type="ECO:0000256" key="11">
    <source>
        <dbReference type="ARBA" id="ARBA00032474"/>
    </source>
</evidence>
<evidence type="ECO:0000256" key="12">
    <source>
        <dbReference type="ARBA" id="ARBA00049878"/>
    </source>
</evidence>
<dbReference type="Proteomes" id="UP000249260">
    <property type="component" value="Unassembled WGS sequence"/>
</dbReference>
<comment type="pathway">
    <text evidence="1">Cofactor biosynthesis; molybdopterin biosynthesis.</text>
</comment>
<dbReference type="RefSeq" id="WP_112883815.1">
    <property type="nucleotide sequence ID" value="NZ_QLUW01000003.1"/>
</dbReference>
<evidence type="ECO:0000313" key="13">
    <source>
        <dbReference type="EMBL" id="RAP75481.1"/>
    </source>
</evidence>
<keyword evidence="5" id="KW-0808">Transferase</keyword>
<dbReference type="EC" id="2.8.1.12" evidence="3"/>
<evidence type="ECO:0000256" key="10">
    <source>
        <dbReference type="ARBA" id="ARBA00030781"/>
    </source>
</evidence>
<dbReference type="Gene3D" id="3.10.20.30">
    <property type="match status" value="1"/>
</dbReference>
<dbReference type="GO" id="GO:0030366">
    <property type="term" value="F:molybdopterin synthase activity"/>
    <property type="evidence" value="ECO:0007669"/>
    <property type="project" value="UniProtKB-EC"/>
</dbReference>
<evidence type="ECO:0000256" key="6">
    <source>
        <dbReference type="ARBA" id="ARBA00023150"/>
    </source>
</evidence>
<evidence type="ECO:0000256" key="7">
    <source>
        <dbReference type="ARBA" id="ARBA00026066"/>
    </source>
</evidence>
<dbReference type="InterPro" id="IPR012675">
    <property type="entry name" value="Beta-grasp_dom_sf"/>
</dbReference>
<evidence type="ECO:0000256" key="4">
    <source>
        <dbReference type="ARBA" id="ARBA00013858"/>
    </source>
</evidence>
<dbReference type="SUPFAM" id="SSF54690">
    <property type="entry name" value="Molybdopterin synthase subunit MoaE"/>
    <property type="match status" value="1"/>
</dbReference>
<dbReference type="InterPro" id="IPR016155">
    <property type="entry name" value="Mopterin_synth/thiamin_S_b"/>
</dbReference>
<dbReference type="PANTHER" id="PTHR23404">
    <property type="entry name" value="MOLYBDOPTERIN SYNTHASE RELATED"/>
    <property type="match status" value="1"/>
</dbReference>
<evidence type="ECO:0000313" key="14">
    <source>
        <dbReference type="Proteomes" id="UP000249260"/>
    </source>
</evidence>
<dbReference type="InterPro" id="IPR003749">
    <property type="entry name" value="ThiS/MoaD-like"/>
</dbReference>
<dbReference type="SUPFAM" id="SSF54285">
    <property type="entry name" value="MoaD/ThiS"/>
    <property type="match status" value="1"/>
</dbReference>
<evidence type="ECO:0000256" key="9">
    <source>
        <dbReference type="ARBA" id="ARBA00030407"/>
    </source>
</evidence>
<evidence type="ECO:0000256" key="3">
    <source>
        <dbReference type="ARBA" id="ARBA00011950"/>
    </source>
</evidence>
<proteinExistence type="inferred from homology"/>
<dbReference type="EMBL" id="QLUW01000003">
    <property type="protein sequence ID" value="RAP75481.1"/>
    <property type="molecule type" value="Genomic_DNA"/>
</dbReference>
<comment type="catalytic activity">
    <reaction evidence="12">
        <text>2 [molybdopterin-synthase sulfur-carrier protein]-C-terminal-Gly-aminoethanethioate + cyclic pyranopterin phosphate + H2O = molybdopterin + 2 [molybdopterin-synthase sulfur-carrier protein]-C-terminal Gly-Gly + 2 H(+)</text>
        <dbReference type="Rhea" id="RHEA:26333"/>
        <dbReference type="Rhea" id="RHEA-COMP:12202"/>
        <dbReference type="Rhea" id="RHEA-COMP:19907"/>
        <dbReference type="ChEBI" id="CHEBI:15377"/>
        <dbReference type="ChEBI" id="CHEBI:15378"/>
        <dbReference type="ChEBI" id="CHEBI:58698"/>
        <dbReference type="ChEBI" id="CHEBI:59648"/>
        <dbReference type="ChEBI" id="CHEBI:90778"/>
        <dbReference type="ChEBI" id="CHEBI:232372"/>
        <dbReference type="EC" id="2.8.1.12"/>
    </reaction>
</comment>
<name>A0A328U221_9BACL</name>
<dbReference type="GO" id="GO:0006777">
    <property type="term" value="P:Mo-molybdopterin cofactor biosynthetic process"/>
    <property type="evidence" value="ECO:0007669"/>
    <property type="project" value="UniProtKB-KW"/>
</dbReference>
<dbReference type="FunFam" id="3.90.1170.40:FF:000003">
    <property type="entry name" value="Molybdopterin converting factor subunit 2"/>
    <property type="match status" value="1"/>
</dbReference>
<dbReference type="InterPro" id="IPR003448">
    <property type="entry name" value="Mopterin_biosynth_MoaE"/>
</dbReference>
<evidence type="ECO:0000256" key="2">
    <source>
        <dbReference type="ARBA" id="ARBA00005426"/>
    </source>
</evidence>
<dbReference type="Gene3D" id="3.90.1170.40">
    <property type="entry name" value="Molybdopterin biosynthesis MoaE subunit"/>
    <property type="match status" value="1"/>
</dbReference>
<comment type="caution">
    <text evidence="13">The sequence shown here is derived from an EMBL/GenBank/DDBJ whole genome shotgun (WGS) entry which is preliminary data.</text>
</comment>
<sequence>MSVKWNIHLFAGLSERFGQPVIMLELELEALTVRQLKQELSVRFPESAALVSISFMACNQAYAADEQLIHATDELALLPPVSGGEDTAAAAEIDAVERAKRFFITEEPLSVDAITAMVIVPNNGAAITFTGTTREWTHGSRTVRLEYEAYIPMAVKTLEQIGDEIEERWPGAQVAIAHRIGVVEIAEISVVIAVSAPHRGDCYEASRYAIERLKQIVPIWKREIWEDGSEWKGHQLGPWDPISKI</sequence>
<keyword evidence="6" id="KW-0501">Molybdenum cofactor biosynthesis</keyword>
<dbReference type="Pfam" id="PF02391">
    <property type="entry name" value="MoaE"/>
    <property type="match status" value="1"/>
</dbReference>
<evidence type="ECO:0000256" key="1">
    <source>
        <dbReference type="ARBA" id="ARBA00005046"/>
    </source>
</evidence>
<dbReference type="OrthoDB" id="9803224at2"/>
<dbReference type="Pfam" id="PF02597">
    <property type="entry name" value="ThiS"/>
    <property type="match status" value="1"/>
</dbReference>
<dbReference type="CDD" id="cd00756">
    <property type="entry name" value="MoaE"/>
    <property type="match status" value="1"/>
</dbReference>
<dbReference type="CDD" id="cd00754">
    <property type="entry name" value="Ubl_MoaD"/>
    <property type="match status" value="1"/>
</dbReference>
<evidence type="ECO:0000256" key="8">
    <source>
        <dbReference type="ARBA" id="ARBA00029745"/>
    </source>
</evidence>
<dbReference type="AlphaFoldDB" id="A0A328U221"/>
<reference evidence="13 14" key="1">
    <citation type="submission" date="2018-06" db="EMBL/GenBank/DDBJ databases">
        <title>Paenibacillus montanisoli sp. nov., isolated from mountain area soil.</title>
        <authorList>
            <person name="Wu M."/>
        </authorList>
    </citation>
    <scope>NUCLEOTIDE SEQUENCE [LARGE SCALE GENOMIC DNA]</scope>
    <source>
        <strain evidence="13 14">RA17</strain>
    </source>
</reference>
<comment type="similarity">
    <text evidence="2">Belongs to the MoaE family.</text>
</comment>